<sequence>MRRVPRLYATPSPILRRQVVGDLVALVVVAASVWLAVRVHAAVWHLADPVRSIGSGADGIADQLAAGRDGVAVVPLVGEPLSAPLDGASDGAAAIAAASYEQVQAVERLALVLAVAVVAVPLLVALVARLSPRVRWWRGTHDLRLLSSVGPQGDRVLALRALTSAAPRDLLAVHPDPAAAWGDDDAPVVRDLAALHLRTLGVARR</sequence>
<keyword evidence="3" id="KW-1185">Reference proteome</keyword>
<accession>A0A401UY52</accession>
<proteinExistence type="predicted"/>
<protein>
    <submittedName>
        <fullName evidence="2">Uncharacterized protein</fullName>
    </submittedName>
</protein>
<evidence type="ECO:0000256" key="1">
    <source>
        <dbReference type="SAM" id="Phobius"/>
    </source>
</evidence>
<keyword evidence="1" id="KW-1133">Transmembrane helix</keyword>
<name>A0A401UY52_9CELL</name>
<dbReference type="Proteomes" id="UP000288246">
    <property type="component" value="Unassembled WGS sequence"/>
</dbReference>
<feature type="transmembrane region" description="Helical" evidence="1">
    <location>
        <begin position="109"/>
        <end position="128"/>
    </location>
</feature>
<organism evidence="2 3">
    <name type="scientific">Cellulomonas algicola</name>
    <dbReference type="NCBI Taxonomy" id="2071633"/>
    <lineage>
        <taxon>Bacteria</taxon>
        <taxon>Bacillati</taxon>
        <taxon>Actinomycetota</taxon>
        <taxon>Actinomycetes</taxon>
        <taxon>Micrococcales</taxon>
        <taxon>Cellulomonadaceae</taxon>
        <taxon>Cellulomonas</taxon>
    </lineage>
</organism>
<dbReference type="AlphaFoldDB" id="A0A401UY52"/>
<keyword evidence="1" id="KW-0812">Transmembrane</keyword>
<gene>
    <name evidence="2" type="ORF">CTKZ_11910</name>
</gene>
<keyword evidence="1" id="KW-0472">Membrane</keyword>
<evidence type="ECO:0000313" key="2">
    <source>
        <dbReference type="EMBL" id="GCD19629.1"/>
    </source>
</evidence>
<reference evidence="2 3" key="1">
    <citation type="submission" date="2018-11" db="EMBL/GenBank/DDBJ databases">
        <title>Draft genome sequence of Cellulomonas takizawaensis strain TKZ-21.</title>
        <authorList>
            <person name="Yamamura H."/>
            <person name="Hayashi T."/>
            <person name="Hamada M."/>
            <person name="Serisawa Y."/>
            <person name="Matsuyama K."/>
            <person name="Nakagawa Y."/>
            <person name="Otoguro M."/>
            <person name="Yanagida F."/>
            <person name="Hayakawa M."/>
        </authorList>
    </citation>
    <scope>NUCLEOTIDE SEQUENCE [LARGE SCALE GENOMIC DNA]</scope>
    <source>
        <strain evidence="2 3">TKZ-21</strain>
    </source>
</reference>
<evidence type="ECO:0000313" key="3">
    <source>
        <dbReference type="Proteomes" id="UP000288246"/>
    </source>
</evidence>
<dbReference type="EMBL" id="BHYL01000084">
    <property type="protein sequence ID" value="GCD19629.1"/>
    <property type="molecule type" value="Genomic_DNA"/>
</dbReference>
<feature type="transmembrane region" description="Helical" evidence="1">
    <location>
        <begin position="20"/>
        <end position="37"/>
    </location>
</feature>
<comment type="caution">
    <text evidence="2">The sequence shown here is derived from an EMBL/GenBank/DDBJ whole genome shotgun (WGS) entry which is preliminary data.</text>
</comment>